<keyword evidence="1" id="KW-0732">Signal</keyword>
<evidence type="ECO:0000313" key="2">
    <source>
        <dbReference type="EMBL" id="KDN53207.1"/>
    </source>
</evidence>
<dbReference type="AlphaFoldDB" id="A0A066WGT2"/>
<keyword evidence="3" id="KW-1185">Reference proteome</keyword>
<reference evidence="2 3" key="1">
    <citation type="submission" date="2014-05" db="EMBL/GenBank/DDBJ databases">
        <title>Draft genome sequence of a rare smut relative, Tilletiaria anomala UBC 951.</title>
        <authorList>
            <consortium name="DOE Joint Genome Institute"/>
            <person name="Toome M."/>
            <person name="Kuo A."/>
            <person name="Henrissat B."/>
            <person name="Lipzen A."/>
            <person name="Tritt A."/>
            <person name="Yoshinaga Y."/>
            <person name="Zane M."/>
            <person name="Barry K."/>
            <person name="Grigoriev I.V."/>
            <person name="Spatafora J.W."/>
            <person name="Aimea M.C."/>
        </authorList>
    </citation>
    <scope>NUCLEOTIDE SEQUENCE [LARGE SCALE GENOMIC DNA]</scope>
    <source>
        <strain evidence="2 3">UBC 951</strain>
    </source>
</reference>
<feature type="signal peptide" evidence="1">
    <location>
        <begin position="1"/>
        <end position="26"/>
    </location>
</feature>
<accession>A0A066WGT2</accession>
<dbReference type="InParanoid" id="A0A066WGT2"/>
<dbReference type="EMBL" id="JMSN01000003">
    <property type="protein sequence ID" value="KDN53207.1"/>
    <property type="molecule type" value="Genomic_DNA"/>
</dbReference>
<dbReference type="HOGENOM" id="CLU_2428612_0_0_1"/>
<dbReference type="RefSeq" id="XP_013246046.1">
    <property type="nucleotide sequence ID" value="XM_013390592.1"/>
</dbReference>
<dbReference type="Proteomes" id="UP000027361">
    <property type="component" value="Unassembled WGS sequence"/>
</dbReference>
<protein>
    <recommendedName>
        <fullName evidence="4">Secreted protein</fullName>
    </recommendedName>
</protein>
<organism evidence="2 3">
    <name type="scientific">Tilletiaria anomala (strain ATCC 24038 / CBS 436.72 / UBC 951)</name>
    <dbReference type="NCBI Taxonomy" id="1037660"/>
    <lineage>
        <taxon>Eukaryota</taxon>
        <taxon>Fungi</taxon>
        <taxon>Dikarya</taxon>
        <taxon>Basidiomycota</taxon>
        <taxon>Ustilaginomycotina</taxon>
        <taxon>Exobasidiomycetes</taxon>
        <taxon>Georgefischeriales</taxon>
        <taxon>Tilletiariaceae</taxon>
        <taxon>Tilletiaria</taxon>
    </lineage>
</organism>
<comment type="caution">
    <text evidence="2">The sequence shown here is derived from an EMBL/GenBank/DDBJ whole genome shotgun (WGS) entry which is preliminary data.</text>
</comment>
<feature type="chain" id="PRO_5001629058" description="Secreted protein" evidence="1">
    <location>
        <begin position="27"/>
        <end position="91"/>
    </location>
</feature>
<sequence>MCLVRVLHLCGLQVLVLLPTVPILLACASACAPGLWRHDRNSYLRLKGLRRDCGQIQSTMVSSPSSRASPLTSKKSKCAWSSRACRSNLCV</sequence>
<dbReference type="PROSITE" id="PS51257">
    <property type="entry name" value="PROKAR_LIPOPROTEIN"/>
    <property type="match status" value="1"/>
</dbReference>
<dbReference type="GeneID" id="25267961"/>
<evidence type="ECO:0000313" key="3">
    <source>
        <dbReference type="Proteomes" id="UP000027361"/>
    </source>
</evidence>
<name>A0A066WGT2_TILAU</name>
<proteinExistence type="predicted"/>
<gene>
    <name evidence="2" type="ORF">K437DRAFT_94926</name>
</gene>
<evidence type="ECO:0008006" key="4">
    <source>
        <dbReference type="Google" id="ProtNLM"/>
    </source>
</evidence>
<evidence type="ECO:0000256" key="1">
    <source>
        <dbReference type="SAM" id="SignalP"/>
    </source>
</evidence>